<dbReference type="AlphaFoldDB" id="A0AAE3VX35"/>
<dbReference type="SUPFAM" id="SSF55729">
    <property type="entry name" value="Acyl-CoA N-acyltransferases (Nat)"/>
    <property type="match status" value="2"/>
</dbReference>
<evidence type="ECO:0000259" key="7">
    <source>
        <dbReference type="Pfam" id="PF13480"/>
    </source>
</evidence>
<keyword evidence="6" id="KW-0961">Cell wall biogenesis/degradation</keyword>
<evidence type="ECO:0000313" key="8">
    <source>
        <dbReference type="EMBL" id="MDQ0365202.1"/>
    </source>
</evidence>
<dbReference type="Proteomes" id="UP001240236">
    <property type="component" value="Unassembled WGS sequence"/>
</dbReference>
<evidence type="ECO:0000256" key="5">
    <source>
        <dbReference type="ARBA" id="ARBA00023315"/>
    </source>
</evidence>
<keyword evidence="9" id="KW-1185">Reference proteome</keyword>
<gene>
    <name evidence="8" type="ORF">J2S42_001871</name>
</gene>
<evidence type="ECO:0000256" key="1">
    <source>
        <dbReference type="ARBA" id="ARBA00009943"/>
    </source>
</evidence>
<dbReference type="Gene3D" id="3.40.630.30">
    <property type="match status" value="1"/>
</dbReference>
<accession>A0AAE3VX35</accession>
<proteinExistence type="inferred from homology"/>
<keyword evidence="2" id="KW-0808">Transferase</keyword>
<evidence type="ECO:0000256" key="2">
    <source>
        <dbReference type="ARBA" id="ARBA00022679"/>
    </source>
</evidence>
<reference evidence="8 9" key="1">
    <citation type="submission" date="2023-07" db="EMBL/GenBank/DDBJ databases">
        <title>Sequencing the genomes of 1000 actinobacteria strains.</title>
        <authorList>
            <person name="Klenk H.-P."/>
        </authorList>
    </citation>
    <scope>NUCLEOTIDE SEQUENCE [LARGE SCALE GENOMIC DNA]</scope>
    <source>
        <strain evidence="8 9">DSM 44709</strain>
    </source>
</reference>
<comment type="similarity">
    <text evidence="1">Belongs to the FemABX family.</text>
</comment>
<organism evidence="8 9">
    <name type="scientific">Catenuloplanes indicus</name>
    <dbReference type="NCBI Taxonomy" id="137267"/>
    <lineage>
        <taxon>Bacteria</taxon>
        <taxon>Bacillati</taxon>
        <taxon>Actinomycetota</taxon>
        <taxon>Actinomycetes</taxon>
        <taxon>Micromonosporales</taxon>
        <taxon>Micromonosporaceae</taxon>
        <taxon>Catenuloplanes</taxon>
    </lineage>
</organism>
<dbReference type="InterPro" id="IPR016181">
    <property type="entry name" value="Acyl_CoA_acyltransferase"/>
</dbReference>
<keyword evidence="4" id="KW-0573">Peptidoglycan synthesis</keyword>
<keyword evidence="3" id="KW-0133">Cell shape</keyword>
<dbReference type="GO" id="GO:0008360">
    <property type="term" value="P:regulation of cell shape"/>
    <property type="evidence" value="ECO:0007669"/>
    <property type="project" value="UniProtKB-KW"/>
</dbReference>
<dbReference type="Pfam" id="PF13480">
    <property type="entry name" value="Acetyltransf_6"/>
    <property type="match status" value="1"/>
</dbReference>
<dbReference type="GO" id="GO:0016755">
    <property type="term" value="F:aminoacyltransferase activity"/>
    <property type="evidence" value="ECO:0007669"/>
    <property type="project" value="InterPro"/>
</dbReference>
<evidence type="ECO:0000256" key="6">
    <source>
        <dbReference type="ARBA" id="ARBA00023316"/>
    </source>
</evidence>
<dbReference type="RefSeq" id="WP_307237542.1">
    <property type="nucleotide sequence ID" value="NZ_JAUSUZ010000001.1"/>
</dbReference>
<dbReference type="PANTHER" id="PTHR36174:SF1">
    <property type="entry name" value="LIPID II:GLYCINE GLYCYLTRANSFERASE"/>
    <property type="match status" value="1"/>
</dbReference>
<feature type="domain" description="BioF2-like acetyltransferase" evidence="7">
    <location>
        <begin position="154"/>
        <end position="281"/>
    </location>
</feature>
<evidence type="ECO:0000256" key="3">
    <source>
        <dbReference type="ARBA" id="ARBA00022960"/>
    </source>
</evidence>
<dbReference type="PANTHER" id="PTHR36174">
    <property type="entry name" value="LIPID II:GLYCINE GLYCYLTRANSFERASE"/>
    <property type="match status" value="1"/>
</dbReference>
<name>A0AAE3VX35_9ACTN</name>
<dbReference type="InterPro" id="IPR003447">
    <property type="entry name" value="FEMABX"/>
</dbReference>
<keyword evidence="5" id="KW-0012">Acyltransferase</keyword>
<dbReference type="GO" id="GO:0071555">
    <property type="term" value="P:cell wall organization"/>
    <property type="evidence" value="ECO:0007669"/>
    <property type="project" value="UniProtKB-KW"/>
</dbReference>
<dbReference type="GO" id="GO:0009252">
    <property type="term" value="P:peptidoglycan biosynthetic process"/>
    <property type="evidence" value="ECO:0007669"/>
    <property type="project" value="UniProtKB-KW"/>
</dbReference>
<dbReference type="InterPro" id="IPR038740">
    <property type="entry name" value="BioF2-like_GNAT_dom"/>
</dbReference>
<evidence type="ECO:0000256" key="4">
    <source>
        <dbReference type="ARBA" id="ARBA00022984"/>
    </source>
</evidence>
<dbReference type="PROSITE" id="PS51191">
    <property type="entry name" value="FEMABX"/>
    <property type="match status" value="1"/>
</dbReference>
<dbReference type="InterPro" id="IPR050644">
    <property type="entry name" value="PG_Glycine_Bridge_Synth"/>
</dbReference>
<dbReference type="EMBL" id="JAUSUZ010000001">
    <property type="protein sequence ID" value="MDQ0365202.1"/>
    <property type="molecule type" value="Genomic_DNA"/>
</dbReference>
<evidence type="ECO:0000313" key="9">
    <source>
        <dbReference type="Proteomes" id="UP001240236"/>
    </source>
</evidence>
<protein>
    <submittedName>
        <fullName evidence="8">Lipid II:glycine glycyltransferase (Peptidoglycan interpeptide bridge formation enzyme)</fullName>
    </submittedName>
</protein>
<sequence length="323" mass="36447">MSQTTSGTWQSVTDEEAWDRELFAQPRDGHFLQSSHWAAFQRANGREVYFGRGDGWQCLAIVERAGDACRLYCPYGPVADDLTALERAVEALQELGKQEGAGFIRVEPWAPVTRDDLVKLGHFPSKRNMQPGLTWVQDLPGKTKDQLVLEFAPNVRNRWRNAYKKDISVVSSTNPDDVEILLQMIHDVSNHTGMIPHDDDYYRRQTKTLLERGAGTIYITKHGEQPIAAAIVYESPTTRYYAHSGSLLEARKLHSGTVMLATMVLEAQERGQQVFDFVGAAPKDEPDHPWAGFTEFKQSFGGRYRQYLGTWEMPCLGLAPAQQ</sequence>
<comment type="caution">
    <text evidence="8">The sequence shown here is derived from an EMBL/GenBank/DDBJ whole genome shotgun (WGS) entry which is preliminary data.</text>
</comment>